<sequence>MIDFLVCDTEADEMENVHDACFNYCFQKNYDAEVYGFDNVSEADDYISKQSMKIACMLACGTPVDELIDDIREQNPSNYVVLIAQNLMEIVKYTTPVVRPVGCLLKPVKAEDVHGVIDSIAADLNDDDKNQGIFQFKIRSREYYVDCSQIIMFEAVSKKIVLYTAVQEYEFYDSITNIIERLPEPFFRCQKSYIVNMTMVREVDYKEMLISLEDNLSASLSRNVKAEFAERMERYKKG</sequence>
<dbReference type="GO" id="GO:0000156">
    <property type="term" value="F:phosphorelay response regulator activity"/>
    <property type="evidence" value="ECO:0007669"/>
    <property type="project" value="InterPro"/>
</dbReference>
<dbReference type="Gene3D" id="2.40.50.1020">
    <property type="entry name" value="LytTr DNA-binding domain"/>
    <property type="match status" value="1"/>
</dbReference>
<dbReference type="InterPro" id="IPR007492">
    <property type="entry name" value="LytTR_DNA-bd_dom"/>
</dbReference>
<dbReference type="PANTHER" id="PTHR37299:SF1">
    <property type="entry name" value="STAGE 0 SPORULATION PROTEIN A HOMOLOG"/>
    <property type="match status" value="1"/>
</dbReference>
<organism evidence="2 3">
    <name type="scientific">Coprococcus eutactus</name>
    <dbReference type="NCBI Taxonomy" id="33043"/>
    <lineage>
        <taxon>Bacteria</taxon>
        <taxon>Bacillati</taxon>
        <taxon>Bacillota</taxon>
        <taxon>Clostridia</taxon>
        <taxon>Lachnospirales</taxon>
        <taxon>Lachnospiraceae</taxon>
        <taxon>Coprococcus</taxon>
    </lineage>
</organism>
<evidence type="ECO:0000313" key="2">
    <source>
        <dbReference type="EMBL" id="GFO93688.1"/>
    </source>
</evidence>
<protein>
    <submittedName>
        <fullName evidence="2">DNA-binding response regulator</fullName>
    </submittedName>
</protein>
<name>A0AAI9K3J5_9FIRM</name>
<dbReference type="Proteomes" id="UP000660047">
    <property type="component" value="Unassembled WGS sequence"/>
</dbReference>
<dbReference type="PROSITE" id="PS50930">
    <property type="entry name" value="HTH_LYTTR"/>
    <property type="match status" value="1"/>
</dbReference>
<dbReference type="Pfam" id="PF04397">
    <property type="entry name" value="LytTR"/>
    <property type="match status" value="1"/>
</dbReference>
<evidence type="ECO:0000259" key="1">
    <source>
        <dbReference type="PROSITE" id="PS50930"/>
    </source>
</evidence>
<dbReference type="EMBL" id="BLYL01000003">
    <property type="protein sequence ID" value="GFO93688.1"/>
    <property type="molecule type" value="Genomic_DNA"/>
</dbReference>
<dbReference type="SMART" id="SM00850">
    <property type="entry name" value="LytTR"/>
    <property type="match status" value="1"/>
</dbReference>
<reference evidence="2" key="1">
    <citation type="submission" date="2020-06" db="EMBL/GenBank/DDBJ databases">
        <title>Characterization of fructooligosaccharide metabolism and fructooligosaccharide-degrading enzymes in human commensal butyrate producers.</title>
        <authorList>
            <person name="Tanno H."/>
            <person name="Fujii T."/>
            <person name="Hirano K."/>
            <person name="Maeno S."/>
            <person name="Tonozuka T."/>
            <person name="Sakamoto M."/>
            <person name="Ohkuma M."/>
            <person name="Tochio T."/>
            <person name="Endo A."/>
        </authorList>
    </citation>
    <scope>NUCLEOTIDE SEQUENCE</scope>
    <source>
        <strain evidence="2">JCM 31265</strain>
    </source>
</reference>
<feature type="domain" description="HTH LytTR-type" evidence="1">
    <location>
        <begin position="134"/>
        <end position="234"/>
    </location>
</feature>
<proteinExistence type="predicted"/>
<keyword evidence="2" id="KW-0238">DNA-binding</keyword>
<dbReference type="PANTHER" id="PTHR37299">
    <property type="entry name" value="TRANSCRIPTIONAL REGULATOR-RELATED"/>
    <property type="match status" value="1"/>
</dbReference>
<evidence type="ECO:0000313" key="3">
    <source>
        <dbReference type="Proteomes" id="UP000660047"/>
    </source>
</evidence>
<dbReference type="AlphaFoldDB" id="A0AAI9K3J5"/>
<dbReference type="InterPro" id="IPR046947">
    <property type="entry name" value="LytR-like"/>
</dbReference>
<dbReference type="RefSeq" id="WP_055223359.1">
    <property type="nucleotide sequence ID" value="NZ_BLYL01000003.1"/>
</dbReference>
<accession>A0AAI9K3J5</accession>
<comment type="caution">
    <text evidence="2">The sequence shown here is derived from an EMBL/GenBank/DDBJ whole genome shotgun (WGS) entry which is preliminary data.</text>
</comment>
<dbReference type="GO" id="GO:0003677">
    <property type="term" value="F:DNA binding"/>
    <property type="evidence" value="ECO:0007669"/>
    <property type="project" value="UniProtKB-KW"/>
</dbReference>
<gene>
    <name evidence="2" type="ORF">COEU31_07340</name>
</gene>